<keyword evidence="4" id="KW-1185">Reference proteome</keyword>
<dbReference type="InterPro" id="IPR036269">
    <property type="entry name" value="Rho_N_sf"/>
</dbReference>
<feature type="compositionally biased region" description="Basic residues" evidence="1">
    <location>
        <begin position="77"/>
        <end position="86"/>
    </location>
</feature>
<reference evidence="3 4" key="1">
    <citation type="journal article" date="2021" name="Comput. Struct. Biotechnol. J.">
        <title>De novo genome assembly of the potent medicinal plant Rehmannia glutinosa using nanopore technology.</title>
        <authorList>
            <person name="Ma L."/>
            <person name="Dong C."/>
            <person name="Song C."/>
            <person name="Wang X."/>
            <person name="Zheng X."/>
            <person name="Niu Y."/>
            <person name="Chen S."/>
            <person name="Feng W."/>
        </authorList>
    </citation>
    <scope>NUCLEOTIDE SEQUENCE [LARGE SCALE GENOMIC DNA]</scope>
    <source>
        <strain evidence="3">DH-2019</strain>
    </source>
</reference>
<accession>A0ABR0W231</accession>
<comment type="caution">
    <text evidence="3">The sequence shown here is derived from an EMBL/GenBank/DDBJ whole genome shotgun (WGS) entry which is preliminary data.</text>
</comment>
<dbReference type="EMBL" id="JABTTQ020000102">
    <property type="protein sequence ID" value="KAK6141662.1"/>
    <property type="molecule type" value="Genomic_DNA"/>
</dbReference>
<organism evidence="3 4">
    <name type="scientific">Rehmannia glutinosa</name>
    <name type="common">Chinese foxglove</name>
    <dbReference type="NCBI Taxonomy" id="99300"/>
    <lineage>
        <taxon>Eukaryota</taxon>
        <taxon>Viridiplantae</taxon>
        <taxon>Streptophyta</taxon>
        <taxon>Embryophyta</taxon>
        <taxon>Tracheophyta</taxon>
        <taxon>Spermatophyta</taxon>
        <taxon>Magnoliopsida</taxon>
        <taxon>eudicotyledons</taxon>
        <taxon>Gunneridae</taxon>
        <taxon>Pentapetalae</taxon>
        <taxon>asterids</taxon>
        <taxon>lamiids</taxon>
        <taxon>Lamiales</taxon>
        <taxon>Orobanchaceae</taxon>
        <taxon>Rehmannieae</taxon>
        <taxon>Rehmannia</taxon>
    </lineage>
</organism>
<dbReference type="InterPro" id="IPR011112">
    <property type="entry name" value="Rho-like_N"/>
</dbReference>
<name>A0ABR0W231_REHGL</name>
<sequence>MLFLRIAGSVPPDDRYLPCSGVSGKTLGISPISSHGDHKLFSNVKFLYSRCTSRYILSVCNASSSNYRRNPDSSWQNKRKFSHNRNKHNEERDGYEDLEESDSFSSRNGPLLSVYGNQKSQATATPGPKEKEIVELFRKPIYSDGTVSSISHDDLDSGRKRAGLEPEAVDFHEGRSDSESDVDTLFSEGNELDEISEDENSEFYENEHDGVAEEQNLVEASDLSGMKLTELRAVAKSRGMKGYSKLKKNELIELLSGPV</sequence>
<dbReference type="Pfam" id="PF07498">
    <property type="entry name" value="Rho_N"/>
    <property type="match status" value="1"/>
</dbReference>
<feature type="compositionally biased region" description="Polar residues" evidence="1">
    <location>
        <begin position="115"/>
        <end position="124"/>
    </location>
</feature>
<dbReference type="Proteomes" id="UP001318860">
    <property type="component" value="Unassembled WGS sequence"/>
</dbReference>
<dbReference type="SUPFAM" id="SSF68912">
    <property type="entry name" value="Rho N-terminal domain-like"/>
    <property type="match status" value="1"/>
</dbReference>
<evidence type="ECO:0000313" key="3">
    <source>
        <dbReference type="EMBL" id="KAK6141662.1"/>
    </source>
</evidence>
<dbReference type="SMART" id="SM00959">
    <property type="entry name" value="Rho_N"/>
    <property type="match status" value="1"/>
</dbReference>
<gene>
    <name evidence="3" type="ORF">DH2020_024604</name>
</gene>
<dbReference type="Gene3D" id="1.10.720.10">
    <property type="match status" value="1"/>
</dbReference>
<feature type="compositionally biased region" description="Acidic residues" evidence="1">
    <location>
        <begin position="93"/>
        <end position="102"/>
    </location>
</feature>
<feature type="region of interest" description="Disordered" evidence="1">
    <location>
        <begin position="65"/>
        <end position="131"/>
    </location>
</feature>
<proteinExistence type="predicted"/>
<evidence type="ECO:0000313" key="4">
    <source>
        <dbReference type="Proteomes" id="UP001318860"/>
    </source>
</evidence>
<feature type="domain" description="Rho termination factor-like N-terminal" evidence="2">
    <location>
        <begin position="222"/>
        <end position="258"/>
    </location>
</feature>
<evidence type="ECO:0000259" key="2">
    <source>
        <dbReference type="SMART" id="SM00959"/>
    </source>
</evidence>
<evidence type="ECO:0000256" key="1">
    <source>
        <dbReference type="SAM" id="MobiDB-lite"/>
    </source>
</evidence>
<protein>
    <recommendedName>
        <fullName evidence="2">Rho termination factor-like N-terminal domain-containing protein</fullName>
    </recommendedName>
</protein>
<dbReference type="PANTHER" id="PTHR34449:SF5">
    <property type="entry name" value="ATP BINDING _ ATPASE"/>
    <property type="match status" value="1"/>
</dbReference>
<dbReference type="PANTHER" id="PTHR34449">
    <property type="entry name" value="RHO TERMINATION FACTOR"/>
    <property type="match status" value="1"/>
</dbReference>
<feature type="compositionally biased region" description="Polar residues" evidence="1">
    <location>
        <begin position="65"/>
        <end position="76"/>
    </location>
</feature>